<accession>A0ABR3F8C8</accession>
<proteinExistence type="inferred from homology"/>
<evidence type="ECO:0000256" key="3">
    <source>
        <dbReference type="ARBA" id="ARBA00022630"/>
    </source>
</evidence>
<dbReference type="InterPro" id="IPR036188">
    <property type="entry name" value="FAD/NAD-bd_sf"/>
</dbReference>
<evidence type="ECO:0000256" key="8">
    <source>
        <dbReference type="SAM" id="MobiDB-lite"/>
    </source>
</evidence>
<dbReference type="InterPro" id="IPR050775">
    <property type="entry name" value="FAD-binding_Monooxygenases"/>
</dbReference>
<dbReference type="EMBL" id="JBAHYK010000756">
    <property type="protein sequence ID" value="KAL0571519.1"/>
    <property type="molecule type" value="Genomic_DNA"/>
</dbReference>
<dbReference type="InterPro" id="IPR020946">
    <property type="entry name" value="Flavin_mOase-like"/>
</dbReference>
<keyword evidence="3" id="KW-0285">Flavoprotein</keyword>
<feature type="region of interest" description="Disordered" evidence="8">
    <location>
        <begin position="316"/>
        <end position="342"/>
    </location>
</feature>
<keyword evidence="7" id="KW-0503">Monooxygenase</keyword>
<name>A0ABR3F8C8_9AGAR</name>
<dbReference type="Pfam" id="PF00743">
    <property type="entry name" value="FMO-like"/>
    <property type="match status" value="1"/>
</dbReference>
<dbReference type="PANTHER" id="PTHR43098">
    <property type="entry name" value="L-ORNITHINE N(5)-MONOOXYGENASE-RELATED"/>
    <property type="match status" value="1"/>
</dbReference>
<reference evidence="9 10" key="1">
    <citation type="submission" date="2024-02" db="EMBL/GenBank/DDBJ databases">
        <title>A draft genome for the cacao thread blight pathogen Marasmius crinis-equi.</title>
        <authorList>
            <person name="Cohen S.P."/>
            <person name="Baruah I.K."/>
            <person name="Amoako-Attah I."/>
            <person name="Bukari Y."/>
            <person name="Meinhardt L.W."/>
            <person name="Bailey B.A."/>
        </authorList>
    </citation>
    <scope>NUCLEOTIDE SEQUENCE [LARGE SCALE GENOMIC DNA]</scope>
    <source>
        <strain evidence="9 10">GH-76</strain>
    </source>
</reference>
<evidence type="ECO:0000313" key="10">
    <source>
        <dbReference type="Proteomes" id="UP001465976"/>
    </source>
</evidence>
<evidence type="ECO:0008006" key="11">
    <source>
        <dbReference type="Google" id="ProtNLM"/>
    </source>
</evidence>
<evidence type="ECO:0000256" key="1">
    <source>
        <dbReference type="ARBA" id="ARBA00001974"/>
    </source>
</evidence>
<keyword evidence="6" id="KW-0560">Oxidoreductase</keyword>
<organism evidence="9 10">
    <name type="scientific">Marasmius crinis-equi</name>
    <dbReference type="NCBI Taxonomy" id="585013"/>
    <lineage>
        <taxon>Eukaryota</taxon>
        <taxon>Fungi</taxon>
        <taxon>Dikarya</taxon>
        <taxon>Basidiomycota</taxon>
        <taxon>Agaricomycotina</taxon>
        <taxon>Agaricomycetes</taxon>
        <taxon>Agaricomycetidae</taxon>
        <taxon>Agaricales</taxon>
        <taxon>Marasmiineae</taxon>
        <taxon>Marasmiaceae</taxon>
        <taxon>Marasmius</taxon>
    </lineage>
</organism>
<dbReference type="SUPFAM" id="SSF51905">
    <property type="entry name" value="FAD/NAD(P)-binding domain"/>
    <property type="match status" value="1"/>
</dbReference>
<feature type="non-terminal residue" evidence="9">
    <location>
        <position position="342"/>
    </location>
</feature>
<protein>
    <recommendedName>
        <fullName evidence="11">Cyclopentanone 1,2-monooxygenase</fullName>
    </recommendedName>
</protein>
<dbReference type="Gene3D" id="3.50.50.60">
    <property type="entry name" value="FAD/NAD(P)-binding domain"/>
    <property type="match status" value="1"/>
</dbReference>
<evidence type="ECO:0000256" key="7">
    <source>
        <dbReference type="ARBA" id="ARBA00023033"/>
    </source>
</evidence>
<gene>
    <name evidence="9" type="ORF">V5O48_010435</name>
</gene>
<dbReference type="PRINTS" id="PR00370">
    <property type="entry name" value="FMOXYGENASE"/>
</dbReference>
<dbReference type="PANTHER" id="PTHR43098:SF3">
    <property type="entry name" value="L-ORNITHINE N(5)-MONOOXYGENASE-RELATED"/>
    <property type="match status" value="1"/>
</dbReference>
<evidence type="ECO:0000256" key="6">
    <source>
        <dbReference type="ARBA" id="ARBA00023002"/>
    </source>
</evidence>
<evidence type="ECO:0000256" key="2">
    <source>
        <dbReference type="ARBA" id="ARBA00010139"/>
    </source>
</evidence>
<comment type="cofactor">
    <cofactor evidence="1">
        <name>FAD</name>
        <dbReference type="ChEBI" id="CHEBI:57692"/>
    </cofactor>
</comment>
<comment type="caution">
    <text evidence="9">The sequence shown here is derived from an EMBL/GenBank/DDBJ whole genome shotgun (WGS) entry which is preliminary data.</text>
</comment>
<sequence>MSASNSAPEQLDILIVGAGFAGLYQLQLYRKLGYKFKVFEAGSDIGGTWYWNHYPGARVDSPVPIYEYSNESLWKDWTWTEKYPGWRELRSYFRYLDEKLELKKDISFDTRVVSAKWNEDEDRWAVKTENGLSVHPRFLVLATGALTVPYTPAFKDLEKFEGVCHHTARWPEKDVDVKGKRVAVVGTGATGVQVIQEIGPEVEHLTVFQRTPNLCLPMRQGKLDVATQTARKKSLYPVIYRRRAQTFAGFILNVNPTPYLSMSHEERTLRLEDAWEAGGFGSIGSFPDSGTTDEVNEAIYAFWRSKVRERLRDPRMQEKLAPDVPPHPMGARRPSLEQAYYE</sequence>
<evidence type="ECO:0000256" key="5">
    <source>
        <dbReference type="ARBA" id="ARBA00022857"/>
    </source>
</evidence>
<keyword evidence="10" id="KW-1185">Reference proteome</keyword>
<dbReference type="Proteomes" id="UP001465976">
    <property type="component" value="Unassembled WGS sequence"/>
</dbReference>
<evidence type="ECO:0000256" key="4">
    <source>
        <dbReference type="ARBA" id="ARBA00022827"/>
    </source>
</evidence>
<dbReference type="InterPro" id="IPR000960">
    <property type="entry name" value="Flavin_mOase"/>
</dbReference>
<keyword evidence="5" id="KW-0521">NADP</keyword>
<keyword evidence="4" id="KW-0274">FAD</keyword>
<comment type="similarity">
    <text evidence="2">Belongs to the FAD-binding monooxygenase family.</text>
</comment>
<evidence type="ECO:0000313" key="9">
    <source>
        <dbReference type="EMBL" id="KAL0571519.1"/>
    </source>
</evidence>